<evidence type="ECO:0000259" key="7">
    <source>
        <dbReference type="Pfam" id="PF24986"/>
    </source>
</evidence>
<keyword evidence="4 5" id="KW-0143">Chaperone</keyword>
<evidence type="ECO:0000256" key="5">
    <source>
        <dbReference type="HAMAP-Rule" id="MF_00014"/>
    </source>
</evidence>
<dbReference type="HAMAP" id="MF_00014">
    <property type="entry name" value="Ribosome_mat_RimM"/>
    <property type="match status" value="1"/>
</dbReference>
<dbReference type="InterPro" id="IPR036976">
    <property type="entry name" value="RimM_N_sf"/>
</dbReference>
<keyword evidence="3 5" id="KW-0698">rRNA processing</keyword>
<dbReference type="PANTHER" id="PTHR33692:SF1">
    <property type="entry name" value="RIBOSOME MATURATION FACTOR RIMM"/>
    <property type="match status" value="1"/>
</dbReference>
<evidence type="ECO:0000313" key="8">
    <source>
        <dbReference type="EMBL" id="MDC7676688.1"/>
    </source>
</evidence>
<dbReference type="InterPro" id="IPR056792">
    <property type="entry name" value="PRC_RimM"/>
</dbReference>
<dbReference type="NCBIfam" id="TIGR02273">
    <property type="entry name" value="16S_RimM"/>
    <property type="match status" value="1"/>
</dbReference>
<evidence type="ECO:0000256" key="4">
    <source>
        <dbReference type="ARBA" id="ARBA00023186"/>
    </source>
</evidence>
<dbReference type="SUPFAM" id="SSF50447">
    <property type="entry name" value="Translation proteins"/>
    <property type="match status" value="1"/>
</dbReference>
<dbReference type="SUPFAM" id="SSF50346">
    <property type="entry name" value="PRC-barrel domain"/>
    <property type="match status" value="1"/>
</dbReference>
<evidence type="ECO:0000259" key="6">
    <source>
        <dbReference type="Pfam" id="PF01782"/>
    </source>
</evidence>
<dbReference type="InterPro" id="IPR009000">
    <property type="entry name" value="Transl_B-barrel_sf"/>
</dbReference>
<dbReference type="RefSeq" id="WP_272745016.1">
    <property type="nucleotide sequence ID" value="NZ_JAQQKV010000002.1"/>
</dbReference>
<comment type="function">
    <text evidence="5">An accessory protein needed during the final step in the assembly of 30S ribosomal subunit, possibly for assembly of the head region. Essential for efficient processing of 16S rRNA. May be needed both before and after RbfA during the maturation of 16S rRNA. It has affinity for free ribosomal 30S subunits but not for 70S ribosomes.</text>
</comment>
<sequence length="177" mass="19112">MSEKSDLVFVAQVAASFGVKGEFKLLSYTADPLSVLEYNPLFNDKGEPALSLTGARAHKGALVVRADGIDDKDKADKLKGLKLYVPRSDFAEPEDEDDFYITDLIGLEARNVSGEVVGRIKNVDNFGAGDLLDIQPKSGASFYLAFTRENVPEVSVTGGYVVIDLPPEVQAEPSKAE</sequence>
<comment type="subunit">
    <text evidence="5">Binds ribosomal protein uS19.</text>
</comment>
<dbReference type="Proteomes" id="UP001218579">
    <property type="component" value="Unassembled WGS sequence"/>
</dbReference>
<evidence type="ECO:0000256" key="2">
    <source>
        <dbReference type="ARBA" id="ARBA00022517"/>
    </source>
</evidence>
<evidence type="ECO:0000313" key="9">
    <source>
        <dbReference type="Proteomes" id="UP001218579"/>
    </source>
</evidence>
<feature type="domain" description="Ribosome maturation factor RimM PRC barrel" evidence="7">
    <location>
        <begin position="102"/>
        <end position="168"/>
    </location>
</feature>
<dbReference type="PANTHER" id="PTHR33692">
    <property type="entry name" value="RIBOSOME MATURATION FACTOR RIMM"/>
    <property type="match status" value="1"/>
</dbReference>
<dbReference type="Gene3D" id="2.40.30.60">
    <property type="entry name" value="RimM"/>
    <property type="match status" value="1"/>
</dbReference>
<protein>
    <recommendedName>
        <fullName evidence="5">Ribosome maturation factor RimM</fullName>
    </recommendedName>
</protein>
<dbReference type="EMBL" id="JAQQKV010000002">
    <property type="protein sequence ID" value="MDC7676688.1"/>
    <property type="molecule type" value="Genomic_DNA"/>
</dbReference>
<dbReference type="InterPro" id="IPR011033">
    <property type="entry name" value="PRC_barrel-like_sf"/>
</dbReference>
<comment type="subcellular location">
    <subcellularLocation>
        <location evidence="5">Cytoplasm</location>
    </subcellularLocation>
</comment>
<name>A0ABT5HL26_9CAUL</name>
<organism evidence="8 9">
    <name type="scientific">Asticcacaulis machinosus</name>
    <dbReference type="NCBI Taxonomy" id="2984211"/>
    <lineage>
        <taxon>Bacteria</taxon>
        <taxon>Pseudomonadati</taxon>
        <taxon>Pseudomonadota</taxon>
        <taxon>Alphaproteobacteria</taxon>
        <taxon>Caulobacterales</taxon>
        <taxon>Caulobacteraceae</taxon>
        <taxon>Asticcacaulis</taxon>
    </lineage>
</organism>
<keyword evidence="9" id="KW-1185">Reference proteome</keyword>
<keyword evidence="1 5" id="KW-0963">Cytoplasm</keyword>
<gene>
    <name evidence="5 8" type="primary">rimM</name>
    <name evidence="8" type="ORF">PQU98_11135</name>
</gene>
<dbReference type="InterPro" id="IPR011961">
    <property type="entry name" value="RimM"/>
</dbReference>
<comment type="caution">
    <text evidence="8">The sequence shown here is derived from an EMBL/GenBank/DDBJ whole genome shotgun (WGS) entry which is preliminary data.</text>
</comment>
<accession>A0ABT5HL26</accession>
<dbReference type="InterPro" id="IPR002676">
    <property type="entry name" value="RimM_N"/>
</dbReference>
<comment type="similarity">
    <text evidence="5">Belongs to the RimM family.</text>
</comment>
<keyword evidence="2 5" id="KW-0690">Ribosome biogenesis</keyword>
<evidence type="ECO:0000256" key="3">
    <source>
        <dbReference type="ARBA" id="ARBA00022552"/>
    </source>
</evidence>
<reference evidence="8 9" key="1">
    <citation type="submission" date="2023-01" db="EMBL/GenBank/DDBJ databases">
        <title>Novel species of the genus Asticcacaulis isolated from rivers.</title>
        <authorList>
            <person name="Lu H."/>
        </authorList>
    </citation>
    <scope>NUCLEOTIDE SEQUENCE [LARGE SCALE GENOMIC DNA]</scope>
    <source>
        <strain evidence="8 9">LKC15W</strain>
    </source>
</reference>
<comment type="domain">
    <text evidence="5">The PRC barrel domain binds ribosomal protein uS19.</text>
</comment>
<feature type="domain" description="RimM N-terminal" evidence="6">
    <location>
        <begin position="10"/>
        <end position="89"/>
    </location>
</feature>
<evidence type="ECO:0000256" key="1">
    <source>
        <dbReference type="ARBA" id="ARBA00022490"/>
    </source>
</evidence>
<dbReference type="Pfam" id="PF24986">
    <property type="entry name" value="PRC_RimM"/>
    <property type="match status" value="1"/>
</dbReference>
<dbReference type="Gene3D" id="2.30.30.240">
    <property type="entry name" value="PRC-barrel domain"/>
    <property type="match status" value="1"/>
</dbReference>
<proteinExistence type="inferred from homology"/>
<dbReference type="Pfam" id="PF01782">
    <property type="entry name" value="RimM"/>
    <property type="match status" value="1"/>
</dbReference>